<evidence type="ECO:0000256" key="3">
    <source>
        <dbReference type="ARBA" id="ARBA00022989"/>
    </source>
</evidence>
<keyword evidence="8" id="KW-1185">Reference proteome</keyword>
<evidence type="ECO:0000256" key="5">
    <source>
        <dbReference type="SAM" id="Phobius"/>
    </source>
</evidence>
<reference evidence="7 8" key="1">
    <citation type="submission" date="2018-10" db="EMBL/GenBank/DDBJ databases">
        <authorList>
            <consortium name="Pathogen Informatics"/>
        </authorList>
    </citation>
    <scope>NUCLEOTIDE SEQUENCE [LARGE SCALE GENOMIC DNA]</scope>
</reference>
<accession>A0A0R3UBI7</accession>
<dbReference type="GO" id="GO:0016020">
    <property type="term" value="C:membrane"/>
    <property type="evidence" value="ECO:0007669"/>
    <property type="project" value="UniProtKB-SubCell"/>
</dbReference>
<evidence type="ECO:0000313" key="7">
    <source>
        <dbReference type="EMBL" id="VDD78283.1"/>
    </source>
</evidence>
<gene>
    <name evidence="7" type="ORF">MCOS_LOCUS4286</name>
</gene>
<evidence type="ECO:0000256" key="4">
    <source>
        <dbReference type="ARBA" id="ARBA00023136"/>
    </source>
</evidence>
<dbReference type="Proteomes" id="UP000267029">
    <property type="component" value="Unassembled WGS sequence"/>
</dbReference>
<keyword evidence="6" id="KW-0732">Signal</keyword>
<feature type="chain" id="PRO_5030017481" evidence="6">
    <location>
        <begin position="25"/>
        <end position="236"/>
    </location>
</feature>
<name>A0A0R3UBI7_MESCO</name>
<proteinExistence type="predicted"/>
<sequence>MPSSLCSEWLRVLLYFALFYAVSAQETIGGLPINPHYLEIRKSLKERTTVNETAYITAFNDPNGSFSISLYCSPKDLQFIENVGDFNLTCSLSYTSVGEIKFAFESDYPPSVKMARPFVLAFPISPTQSSDNITIPVVISQIGESYILVSAELASTEHLAVGIRMVVLREDGIVDLVFRIGLILLLILLTFLMGCEIDIDIIKSYFKKPVGPIIGFLCQFIIMPGNRATRFLAFVS</sequence>
<evidence type="ECO:0000256" key="6">
    <source>
        <dbReference type="SAM" id="SignalP"/>
    </source>
</evidence>
<dbReference type="OrthoDB" id="203097at2759"/>
<dbReference type="STRING" id="53468.A0A0R3UBI7"/>
<evidence type="ECO:0000256" key="2">
    <source>
        <dbReference type="ARBA" id="ARBA00022692"/>
    </source>
</evidence>
<dbReference type="EMBL" id="UXSR01001453">
    <property type="protein sequence ID" value="VDD78283.1"/>
    <property type="molecule type" value="Genomic_DNA"/>
</dbReference>
<keyword evidence="4 5" id="KW-0472">Membrane</keyword>
<keyword evidence="3 5" id="KW-1133">Transmembrane helix</keyword>
<dbReference type="Gene3D" id="1.20.1530.20">
    <property type="match status" value="1"/>
</dbReference>
<dbReference type="Pfam" id="PF01758">
    <property type="entry name" value="SBF"/>
    <property type="match status" value="1"/>
</dbReference>
<feature type="signal peptide" evidence="6">
    <location>
        <begin position="1"/>
        <end position="24"/>
    </location>
</feature>
<evidence type="ECO:0000313" key="8">
    <source>
        <dbReference type="Proteomes" id="UP000267029"/>
    </source>
</evidence>
<evidence type="ECO:0000256" key="1">
    <source>
        <dbReference type="ARBA" id="ARBA00004141"/>
    </source>
</evidence>
<organism evidence="7 8">
    <name type="scientific">Mesocestoides corti</name>
    <name type="common">Flatworm</name>
    <dbReference type="NCBI Taxonomy" id="53468"/>
    <lineage>
        <taxon>Eukaryota</taxon>
        <taxon>Metazoa</taxon>
        <taxon>Spiralia</taxon>
        <taxon>Lophotrochozoa</taxon>
        <taxon>Platyhelminthes</taxon>
        <taxon>Cestoda</taxon>
        <taxon>Eucestoda</taxon>
        <taxon>Cyclophyllidea</taxon>
        <taxon>Mesocestoididae</taxon>
        <taxon>Mesocestoides</taxon>
    </lineage>
</organism>
<dbReference type="AlphaFoldDB" id="A0A0R3UBI7"/>
<comment type="subcellular location">
    <subcellularLocation>
        <location evidence="1">Membrane</location>
        <topology evidence="1">Multi-pass membrane protein</topology>
    </subcellularLocation>
</comment>
<dbReference type="InterPro" id="IPR002657">
    <property type="entry name" value="BilAc:Na_symport/Acr3"/>
</dbReference>
<protein>
    <submittedName>
        <fullName evidence="7">Uncharacterized protein</fullName>
    </submittedName>
</protein>
<dbReference type="InterPro" id="IPR038770">
    <property type="entry name" value="Na+/solute_symporter_sf"/>
</dbReference>
<feature type="transmembrane region" description="Helical" evidence="5">
    <location>
        <begin position="176"/>
        <end position="199"/>
    </location>
</feature>
<keyword evidence="2 5" id="KW-0812">Transmembrane</keyword>